<keyword evidence="3" id="KW-1185">Reference proteome</keyword>
<dbReference type="SUPFAM" id="SSF57756">
    <property type="entry name" value="Retrovirus zinc finger-like domains"/>
    <property type="match status" value="1"/>
</dbReference>
<dbReference type="Gene3D" id="3.30.70.270">
    <property type="match status" value="1"/>
</dbReference>
<feature type="domain" description="Reverse transcriptase" evidence="1">
    <location>
        <begin position="226"/>
        <end position="320"/>
    </location>
</feature>
<reference evidence="3" key="1">
    <citation type="journal article" date="2017" name="bioRxiv">
        <title>Comparative analysis of the genomes of Stylophora pistillata and Acropora digitifera provides evidence for extensive differences between species of corals.</title>
        <authorList>
            <person name="Voolstra C.R."/>
            <person name="Li Y."/>
            <person name="Liew Y.J."/>
            <person name="Baumgarten S."/>
            <person name="Zoccola D."/>
            <person name="Flot J.-F."/>
            <person name="Tambutte S."/>
            <person name="Allemand D."/>
            <person name="Aranda M."/>
        </authorList>
    </citation>
    <scope>NUCLEOTIDE SEQUENCE [LARGE SCALE GENOMIC DNA]</scope>
</reference>
<name>A0A2B4SPE1_STYPI</name>
<proteinExistence type="predicted"/>
<evidence type="ECO:0000259" key="1">
    <source>
        <dbReference type="Pfam" id="PF00078"/>
    </source>
</evidence>
<protein>
    <submittedName>
        <fullName evidence="2">Retrovirus-related Pol polyprotein</fullName>
    </submittedName>
</protein>
<dbReference type="AlphaFoldDB" id="A0A2B4SPE1"/>
<dbReference type="InterPro" id="IPR043128">
    <property type="entry name" value="Rev_trsase/Diguanyl_cyclase"/>
</dbReference>
<accession>A0A2B4SPE1</accession>
<dbReference type="GO" id="GO:0008270">
    <property type="term" value="F:zinc ion binding"/>
    <property type="evidence" value="ECO:0007669"/>
    <property type="project" value="InterPro"/>
</dbReference>
<dbReference type="Pfam" id="PF00078">
    <property type="entry name" value="RVT_1"/>
    <property type="match status" value="1"/>
</dbReference>
<evidence type="ECO:0000313" key="2">
    <source>
        <dbReference type="EMBL" id="PFX30265.1"/>
    </source>
</evidence>
<dbReference type="EMBL" id="LSMT01000053">
    <property type="protein sequence ID" value="PFX30265.1"/>
    <property type="molecule type" value="Genomic_DNA"/>
</dbReference>
<gene>
    <name evidence="2" type="primary">pol</name>
    <name evidence="2" type="ORF">AWC38_SpisGene4938</name>
</gene>
<dbReference type="InterPro" id="IPR050951">
    <property type="entry name" value="Retrovirus_Pol_polyprotein"/>
</dbReference>
<dbReference type="SUPFAM" id="SSF56672">
    <property type="entry name" value="DNA/RNA polymerases"/>
    <property type="match status" value="1"/>
</dbReference>
<dbReference type="InterPro" id="IPR036875">
    <property type="entry name" value="Znf_CCHC_sf"/>
</dbReference>
<dbReference type="STRING" id="50429.A0A2B4SPE1"/>
<dbReference type="InterPro" id="IPR043502">
    <property type="entry name" value="DNA/RNA_pol_sf"/>
</dbReference>
<dbReference type="PANTHER" id="PTHR37984">
    <property type="entry name" value="PROTEIN CBG26694"/>
    <property type="match status" value="1"/>
</dbReference>
<dbReference type="Proteomes" id="UP000225706">
    <property type="component" value="Unassembled WGS sequence"/>
</dbReference>
<evidence type="ECO:0000313" key="3">
    <source>
        <dbReference type="Proteomes" id="UP000225706"/>
    </source>
</evidence>
<dbReference type="GO" id="GO:0003676">
    <property type="term" value="F:nucleic acid binding"/>
    <property type="evidence" value="ECO:0007669"/>
    <property type="project" value="InterPro"/>
</dbReference>
<dbReference type="InterPro" id="IPR000477">
    <property type="entry name" value="RT_dom"/>
</dbReference>
<organism evidence="2 3">
    <name type="scientific">Stylophora pistillata</name>
    <name type="common">Smooth cauliflower coral</name>
    <dbReference type="NCBI Taxonomy" id="50429"/>
    <lineage>
        <taxon>Eukaryota</taxon>
        <taxon>Metazoa</taxon>
        <taxon>Cnidaria</taxon>
        <taxon>Anthozoa</taxon>
        <taxon>Hexacorallia</taxon>
        <taxon>Scleractinia</taxon>
        <taxon>Astrocoeniina</taxon>
        <taxon>Pocilloporidae</taxon>
        <taxon>Stylophora</taxon>
    </lineage>
</organism>
<sequence length="450" mass="51548">MPAKNESCDKCRKTGHFAKVCRSKKKNVNTLQEMVYPREDFSSNEEGSDSNVQLLHIASLEMNGFRDKQKTYENGEWWEVVELKQGAPIAQIKQTKKTLVSYSQHRITPKGYATLPIRFKDRELHVNFFVIDSKQKPILSGKVCQEVNLVQRVHNLQTHLDTKLKELLDQYPNLQSASGAMPGTYSIKIDPKATPVVHGPRRQPAALLPKIIAKLKEMEKQGHLAKVSQPTDWVNSIIVSNGGRYRWLKLPFGIKSAPELHQRAMDEMLEDIDHAYAIMDDILIAGHDIAHHDSVLEAVLNRARTYNLKLNFAKVRVRKQQAMMLKVSGYDVKVKYLSDKKQVLADTRSRTSLNEAPPEEEGIQVNRLERISISESKYAELQQNIANELHELYAMIQAGWPETKQQVPHNIRQNWDTRDELVVLDGVTYQGIDCSHYSSLWDAGYEQHYQ</sequence>
<dbReference type="PANTHER" id="PTHR37984:SF7">
    <property type="entry name" value="INTEGRASE CATALYTIC DOMAIN-CONTAINING PROTEIN"/>
    <property type="match status" value="1"/>
</dbReference>
<dbReference type="Gene3D" id="3.10.10.10">
    <property type="entry name" value="HIV Type 1 Reverse Transcriptase, subunit A, domain 1"/>
    <property type="match status" value="1"/>
</dbReference>
<comment type="caution">
    <text evidence="2">The sequence shown here is derived from an EMBL/GenBank/DDBJ whole genome shotgun (WGS) entry which is preliminary data.</text>
</comment>